<dbReference type="EMBL" id="JAADJG010000935">
    <property type="protein sequence ID" value="KAF4433126.1"/>
    <property type="molecule type" value="Genomic_DNA"/>
</dbReference>
<sequence length="171" mass="18782">MGPLAFTSAHGRVINTTEPNWWADMVYFDSINGEKGLEGFLTHGNEEGLLVGFGLNPGELVGGTADFIARRTIRPAMRAAREAQPLLGLLRKQRRPFYLFACYGADSGAGQQVANVLRRDVIAFEGPLAPLEKNIQAHTVYHILETPGGIEKVYGNVARRTFTPEIPMEVD</sequence>
<evidence type="ECO:0000313" key="2">
    <source>
        <dbReference type="Proteomes" id="UP000605986"/>
    </source>
</evidence>
<proteinExistence type="predicted"/>
<reference evidence="1" key="1">
    <citation type="submission" date="2020-01" db="EMBL/GenBank/DDBJ databases">
        <title>Identification and distribution of gene clusters putatively required for synthesis of sphingolipid metabolism inhibitors in phylogenetically diverse species of the filamentous fungus Fusarium.</title>
        <authorList>
            <person name="Kim H.-S."/>
            <person name="Busman M."/>
            <person name="Brown D.W."/>
            <person name="Divon H."/>
            <person name="Uhlig S."/>
            <person name="Proctor R.H."/>
        </authorList>
    </citation>
    <scope>NUCLEOTIDE SEQUENCE</scope>
    <source>
        <strain evidence="1">NRRL 53441</strain>
    </source>
</reference>
<keyword evidence="2" id="KW-1185">Reference proteome</keyword>
<dbReference type="AlphaFoldDB" id="A0A8H4JNB4"/>
<dbReference type="OrthoDB" id="442731at2759"/>
<comment type="caution">
    <text evidence="1">The sequence shown here is derived from an EMBL/GenBank/DDBJ whole genome shotgun (WGS) entry which is preliminary data.</text>
</comment>
<accession>A0A8H4JNB4</accession>
<dbReference type="Proteomes" id="UP000605986">
    <property type="component" value="Unassembled WGS sequence"/>
</dbReference>
<organism evidence="1 2">
    <name type="scientific">Fusarium austroafricanum</name>
    <dbReference type="NCBI Taxonomy" id="2364996"/>
    <lineage>
        <taxon>Eukaryota</taxon>
        <taxon>Fungi</taxon>
        <taxon>Dikarya</taxon>
        <taxon>Ascomycota</taxon>
        <taxon>Pezizomycotina</taxon>
        <taxon>Sordariomycetes</taxon>
        <taxon>Hypocreomycetidae</taxon>
        <taxon>Hypocreales</taxon>
        <taxon>Nectriaceae</taxon>
        <taxon>Fusarium</taxon>
        <taxon>Fusarium concolor species complex</taxon>
    </lineage>
</organism>
<gene>
    <name evidence="1" type="ORF">F53441_13775</name>
</gene>
<evidence type="ECO:0000313" key="1">
    <source>
        <dbReference type="EMBL" id="KAF4433126.1"/>
    </source>
</evidence>
<name>A0A8H4JNB4_9HYPO</name>
<protein>
    <submittedName>
        <fullName evidence="1">Uncharacterized protein</fullName>
    </submittedName>
</protein>